<dbReference type="InterPro" id="IPR003796">
    <property type="entry name" value="RNR_NrdR-like"/>
</dbReference>
<evidence type="ECO:0000259" key="10">
    <source>
        <dbReference type="PROSITE" id="PS51161"/>
    </source>
</evidence>
<keyword evidence="12" id="KW-1185">Reference proteome</keyword>
<comment type="caution">
    <text evidence="11">The sequence shown here is derived from an EMBL/GenBank/DDBJ whole genome shotgun (WGS) entry which is preliminary data.</text>
</comment>
<dbReference type="GO" id="GO:0003677">
    <property type="term" value="F:DNA binding"/>
    <property type="evidence" value="ECO:0007669"/>
    <property type="project" value="UniProtKB-KW"/>
</dbReference>
<dbReference type="Proteomes" id="UP000051378">
    <property type="component" value="Unassembled WGS sequence"/>
</dbReference>
<protein>
    <recommendedName>
        <fullName evidence="8">Transcriptional repressor NrdR</fullName>
    </recommendedName>
</protein>
<evidence type="ECO:0000256" key="6">
    <source>
        <dbReference type="ARBA" id="ARBA00023125"/>
    </source>
</evidence>
<keyword evidence="2 8" id="KW-0547">Nucleotide-binding</keyword>
<keyword evidence="4 8" id="KW-0067">ATP-binding</keyword>
<evidence type="ECO:0000256" key="4">
    <source>
        <dbReference type="ARBA" id="ARBA00022840"/>
    </source>
</evidence>
<keyword evidence="7 8" id="KW-0804">Transcription</keyword>
<feature type="zinc finger region" evidence="8">
    <location>
        <begin position="3"/>
        <end position="34"/>
    </location>
</feature>
<evidence type="ECO:0000256" key="5">
    <source>
        <dbReference type="ARBA" id="ARBA00023015"/>
    </source>
</evidence>
<dbReference type="PATRIC" id="fig|1423744.4.peg.1042"/>
<dbReference type="AlphaFoldDB" id="A0A0R2DIJ2"/>
<gene>
    <name evidence="8" type="primary">nrdR</name>
    <name evidence="11" type="ORF">FC86_GL001015</name>
</gene>
<comment type="similarity">
    <text evidence="8">Belongs to the NrdR family.</text>
</comment>
<keyword evidence="6 8" id="KW-0238">DNA-binding</keyword>
<keyword evidence="8" id="KW-0863">Zinc-finger</keyword>
<keyword evidence="8" id="KW-0479">Metal-binding</keyword>
<dbReference type="OrthoDB" id="9807461at2"/>
<evidence type="ECO:0000256" key="9">
    <source>
        <dbReference type="SAM" id="MobiDB-lite"/>
    </source>
</evidence>
<dbReference type="PANTHER" id="PTHR30455:SF2">
    <property type="entry name" value="TRANSCRIPTIONAL REPRESSOR NRDR"/>
    <property type="match status" value="1"/>
</dbReference>
<dbReference type="RefSeq" id="WP_056975213.1">
    <property type="nucleotide sequence ID" value="NZ_AYZL01000020.1"/>
</dbReference>
<evidence type="ECO:0000256" key="7">
    <source>
        <dbReference type="ARBA" id="ARBA00023163"/>
    </source>
</evidence>
<dbReference type="PROSITE" id="PS51161">
    <property type="entry name" value="ATP_CONE"/>
    <property type="match status" value="1"/>
</dbReference>
<feature type="region of interest" description="Disordered" evidence="9">
    <location>
        <begin position="1"/>
        <end position="24"/>
    </location>
</feature>
<sequence>MQCPMCHQKTSRVIDSRPSDEGRAIRRRRECENCQFRFTTFERVELTPLLVVKNDGTREAFNRDKIMAGLIRAAEKRPIKSEALNKIVDRIENGIRTSGDMEVPSKKIGELVMSELSHLDDVAYIRFASVYRQFKDVSGFMTTLEEMMNKED</sequence>
<proteinExistence type="inferred from homology"/>
<feature type="domain" description="ATP-cone" evidence="10">
    <location>
        <begin position="49"/>
        <end position="139"/>
    </location>
</feature>
<evidence type="ECO:0000256" key="1">
    <source>
        <dbReference type="ARBA" id="ARBA00022491"/>
    </source>
</evidence>
<dbReference type="EMBL" id="AYZL01000020">
    <property type="protein sequence ID" value="KRN03903.1"/>
    <property type="molecule type" value="Genomic_DNA"/>
</dbReference>
<comment type="function">
    <text evidence="8">Negatively regulates transcription of bacterial ribonucleotide reductase nrd genes and operons by binding to NrdR-boxes.</text>
</comment>
<feature type="compositionally biased region" description="Basic and acidic residues" evidence="9">
    <location>
        <begin position="12"/>
        <end position="24"/>
    </location>
</feature>
<dbReference type="Pfam" id="PF22811">
    <property type="entry name" value="Zn_ribbon_NrdR"/>
    <property type="match status" value="1"/>
</dbReference>
<dbReference type="GO" id="GO:0008270">
    <property type="term" value="F:zinc ion binding"/>
    <property type="evidence" value="ECO:0007669"/>
    <property type="project" value="UniProtKB-UniRule"/>
</dbReference>
<evidence type="ECO:0000256" key="2">
    <source>
        <dbReference type="ARBA" id="ARBA00022741"/>
    </source>
</evidence>
<keyword evidence="3 8" id="KW-0862">Zinc</keyword>
<dbReference type="InterPro" id="IPR055173">
    <property type="entry name" value="NrdR-like_N"/>
</dbReference>
<organism evidence="11 12">
    <name type="scientific">Holzapfeliella floricola DSM 23037 = JCM 16512</name>
    <dbReference type="NCBI Taxonomy" id="1423744"/>
    <lineage>
        <taxon>Bacteria</taxon>
        <taxon>Bacillati</taxon>
        <taxon>Bacillota</taxon>
        <taxon>Bacilli</taxon>
        <taxon>Lactobacillales</taxon>
        <taxon>Lactobacillaceae</taxon>
        <taxon>Holzapfeliella</taxon>
    </lineage>
</organism>
<reference evidence="11 12" key="1">
    <citation type="journal article" date="2015" name="Genome Announc.">
        <title>Expanding the biotechnology potential of lactobacilli through comparative genomics of 213 strains and associated genera.</title>
        <authorList>
            <person name="Sun Z."/>
            <person name="Harris H.M."/>
            <person name="McCann A."/>
            <person name="Guo C."/>
            <person name="Argimon S."/>
            <person name="Zhang W."/>
            <person name="Yang X."/>
            <person name="Jeffery I.B."/>
            <person name="Cooney J.C."/>
            <person name="Kagawa T.F."/>
            <person name="Liu W."/>
            <person name="Song Y."/>
            <person name="Salvetti E."/>
            <person name="Wrobel A."/>
            <person name="Rasinkangas P."/>
            <person name="Parkhill J."/>
            <person name="Rea M.C."/>
            <person name="O'Sullivan O."/>
            <person name="Ritari J."/>
            <person name="Douillard F.P."/>
            <person name="Paul Ross R."/>
            <person name="Yang R."/>
            <person name="Briner A.E."/>
            <person name="Felis G.E."/>
            <person name="de Vos W.M."/>
            <person name="Barrangou R."/>
            <person name="Klaenhammer T.R."/>
            <person name="Caufield P.W."/>
            <person name="Cui Y."/>
            <person name="Zhang H."/>
            <person name="O'Toole P.W."/>
        </authorList>
    </citation>
    <scope>NUCLEOTIDE SEQUENCE [LARGE SCALE GENOMIC DNA]</scope>
    <source>
        <strain evidence="11 12">DSM 23037</strain>
    </source>
</reference>
<evidence type="ECO:0000256" key="8">
    <source>
        <dbReference type="HAMAP-Rule" id="MF_00440"/>
    </source>
</evidence>
<dbReference type="InterPro" id="IPR005144">
    <property type="entry name" value="ATP-cone_dom"/>
</dbReference>
<dbReference type="NCBIfam" id="TIGR00244">
    <property type="entry name" value="transcriptional regulator NrdR"/>
    <property type="match status" value="1"/>
</dbReference>
<dbReference type="HAMAP" id="MF_00440">
    <property type="entry name" value="NrdR"/>
    <property type="match status" value="1"/>
</dbReference>
<dbReference type="GO" id="GO:0045892">
    <property type="term" value="P:negative regulation of DNA-templated transcription"/>
    <property type="evidence" value="ECO:0007669"/>
    <property type="project" value="UniProtKB-UniRule"/>
</dbReference>
<name>A0A0R2DIJ2_9LACO</name>
<dbReference type="STRING" id="1423744.FC86_GL001015"/>
<keyword evidence="1 8" id="KW-0678">Repressor</keyword>
<evidence type="ECO:0000313" key="12">
    <source>
        <dbReference type="Proteomes" id="UP000051378"/>
    </source>
</evidence>
<dbReference type="PANTHER" id="PTHR30455">
    <property type="entry name" value="TRANSCRIPTIONAL REPRESSOR NRDR"/>
    <property type="match status" value="1"/>
</dbReference>
<keyword evidence="5 8" id="KW-0805">Transcription regulation</keyword>
<comment type="cofactor">
    <cofactor evidence="8">
        <name>Zn(2+)</name>
        <dbReference type="ChEBI" id="CHEBI:29105"/>
    </cofactor>
    <text evidence="8">Binds 1 zinc ion.</text>
</comment>
<evidence type="ECO:0000313" key="11">
    <source>
        <dbReference type="EMBL" id="KRN03903.1"/>
    </source>
</evidence>
<accession>A0A0R2DIJ2</accession>
<dbReference type="GO" id="GO:0005524">
    <property type="term" value="F:ATP binding"/>
    <property type="evidence" value="ECO:0007669"/>
    <property type="project" value="UniProtKB-UniRule"/>
</dbReference>
<dbReference type="Pfam" id="PF03477">
    <property type="entry name" value="ATP-cone"/>
    <property type="match status" value="1"/>
</dbReference>
<evidence type="ECO:0000256" key="3">
    <source>
        <dbReference type="ARBA" id="ARBA00022833"/>
    </source>
</evidence>